<accession>A0A0B1Q779</accession>
<evidence type="ECO:0000256" key="5">
    <source>
        <dbReference type="ARBA" id="ARBA00022982"/>
    </source>
</evidence>
<gene>
    <name evidence="7" type="ORF">LA66_06730</name>
</gene>
<evidence type="ECO:0000256" key="4">
    <source>
        <dbReference type="ARBA" id="ARBA00022946"/>
    </source>
</evidence>
<evidence type="ECO:0000256" key="3">
    <source>
        <dbReference type="ARBA" id="ARBA00022660"/>
    </source>
</evidence>
<dbReference type="GO" id="GO:0022900">
    <property type="term" value="P:electron transport chain"/>
    <property type="evidence" value="ECO:0007669"/>
    <property type="project" value="InterPro"/>
</dbReference>
<keyword evidence="2" id="KW-0813">Transport</keyword>
<dbReference type="InterPro" id="IPR006885">
    <property type="entry name" value="NADH_UbQ_FeS_4_mit-like"/>
</dbReference>
<comment type="caution">
    <text evidence="7">The sequence shown here is derived from an EMBL/GenBank/DDBJ whole genome shotgun (WGS) entry which is preliminary data.</text>
</comment>
<dbReference type="PANTHER" id="PTHR12219">
    <property type="entry name" value="NADH-UBIQUINONE OXIDOREDUCTASE"/>
    <property type="match status" value="1"/>
</dbReference>
<proteinExistence type="predicted"/>
<keyword evidence="4" id="KW-0809">Transit peptide</keyword>
<dbReference type="RefSeq" id="WP_039191043.1">
    <property type="nucleotide sequence ID" value="NZ_JAQRFV010000016.1"/>
</dbReference>
<name>A0A0B1Q779_9HYPH</name>
<evidence type="ECO:0000313" key="7">
    <source>
        <dbReference type="EMBL" id="KHJ56264.1"/>
    </source>
</evidence>
<evidence type="ECO:0000313" key="8">
    <source>
        <dbReference type="Proteomes" id="UP000030826"/>
    </source>
</evidence>
<dbReference type="Gene3D" id="3.30.160.190">
    <property type="entry name" value="atu1810 like domain"/>
    <property type="match status" value="1"/>
</dbReference>
<dbReference type="EMBL" id="JRFJ01000001">
    <property type="protein sequence ID" value="KHJ56264.1"/>
    <property type="molecule type" value="Genomic_DNA"/>
</dbReference>
<dbReference type="Proteomes" id="UP000030826">
    <property type="component" value="Unassembled WGS sequence"/>
</dbReference>
<dbReference type="Pfam" id="PF04800">
    <property type="entry name" value="NDUS4"/>
    <property type="match status" value="1"/>
</dbReference>
<keyword evidence="3" id="KW-0679">Respiratory chain</keyword>
<dbReference type="STRING" id="370622.LA66_06730"/>
<dbReference type="AlphaFoldDB" id="A0A0B1Q779"/>
<dbReference type="GO" id="GO:0016020">
    <property type="term" value="C:membrane"/>
    <property type="evidence" value="ECO:0007669"/>
    <property type="project" value="UniProtKB-SubCell"/>
</dbReference>
<dbReference type="InterPro" id="IPR038532">
    <property type="entry name" value="NDUFS4-like_sf"/>
</dbReference>
<reference evidence="7 8" key="1">
    <citation type="submission" date="2014-09" db="EMBL/GenBank/DDBJ databases">
        <title>Isolation and characterization of Aurantimonas altamirensis ON-56566 from clinical sample following a dog bite.</title>
        <authorList>
            <person name="Eshaghi A."/>
            <person name="Li A."/>
            <person name="Shahinas D."/>
            <person name="Bahn P."/>
            <person name="Kus J.V."/>
            <person name="Patel S.N."/>
        </authorList>
    </citation>
    <scope>NUCLEOTIDE SEQUENCE [LARGE SCALE GENOMIC DNA]</scope>
    <source>
        <strain evidence="7 8">ON-56566</strain>
    </source>
</reference>
<organism evidence="7 8">
    <name type="scientific">Aureimonas altamirensis</name>
    <dbReference type="NCBI Taxonomy" id="370622"/>
    <lineage>
        <taxon>Bacteria</taxon>
        <taxon>Pseudomonadati</taxon>
        <taxon>Pseudomonadota</taxon>
        <taxon>Alphaproteobacteria</taxon>
        <taxon>Hyphomicrobiales</taxon>
        <taxon>Aurantimonadaceae</taxon>
        <taxon>Aureimonas</taxon>
    </lineage>
</organism>
<protein>
    <recommendedName>
        <fullName evidence="9">ETC complex I subunit</fullName>
    </recommendedName>
</protein>
<evidence type="ECO:0000256" key="1">
    <source>
        <dbReference type="ARBA" id="ARBA00004370"/>
    </source>
</evidence>
<evidence type="ECO:0008006" key="9">
    <source>
        <dbReference type="Google" id="ProtNLM"/>
    </source>
</evidence>
<keyword evidence="5" id="KW-0249">Electron transport</keyword>
<evidence type="ECO:0000256" key="6">
    <source>
        <dbReference type="ARBA" id="ARBA00023136"/>
    </source>
</evidence>
<comment type="subcellular location">
    <subcellularLocation>
        <location evidence="1">Membrane</location>
    </subcellularLocation>
</comment>
<sequence length="101" mass="11844">MVARIYRPARTAMQSGKARTRVWILDFEPAKPKVVEPLMGYTSSGDMRQQVRLTFDTREQAVEYAERNGIAYEVEDTPRIARSRVSYSDNFKYDRVQPWTH</sequence>
<evidence type="ECO:0000256" key="2">
    <source>
        <dbReference type="ARBA" id="ARBA00022448"/>
    </source>
</evidence>
<keyword evidence="6" id="KW-0472">Membrane</keyword>
<dbReference type="PANTHER" id="PTHR12219:SF8">
    <property type="entry name" value="NADH DEHYDROGENASE [UBIQUINONE] IRON-SULFUR PROTEIN 4, MITOCHONDRIAL"/>
    <property type="match status" value="1"/>
</dbReference>